<dbReference type="Proteomes" id="UP000030755">
    <property type="component" value="Unassembled WGS sequence"/>
</dbReference>
<evidence type="ECO:0000256" key="3">
    <source>
        <dbReference type="ARBA" id="ARBA00022753"/>
    </source>
</evidence>
<keyword evidence="3" id="KW-0967">Endosome</keyword>
<feature type="coiled-coil region" evidence="6">
    <location>
        <begin position="62"/>
        <end position="99"/>
    </location>
</feature>
<dbReference type="GO" id="GO:0009898">
    <property type="term" value="C:cytoplasmic side of plasma membrane"/>
    <property type="evidence" value="ECO:0007669"/>
    <property type="project" value="TreeGrafter"/>
</dbReference>
<dbReference type="Pfam" id="PF03357">
    <property type="entry name" value="Snf7"/>
    <property type="match status" value="1"/>
</dbReference>
<name>A0A075ARG3_ROZAC</name>
<evidence type="ECO:0000256" key="6">
    <source>
        <dbReference type="SAM" id="Coils"/>
    </source>
</evidence>
<evidence type="ECO:0000313" key="9">
    <source>
        <dbReference type="EMBL" id="RKP21068.1"/>
    </source>
</evidence>
<reference evidence="9" key="3">
    <citation type="submission" date="2018-08" db="EMBL/GenBank/DDBJ databases">
        <title>Leveraging single-cell genomics to expand the Fungal Tree of Life.</title>
        <authorList>
            <consortium name="DOE Joint Genome Institute"/>
            <person name="Ahrendt S.R."/>
            <person name="Quandt C.A."/>
            <person name="Ciobanu D."/>
            <person name="Clum A."/>
            <person name="Salamov A."/>
            <person name="Andreopoulos B."/>
            <person name="Cheng J.-F."/>
            <person name="Woyke T."/>
            <person name="Pelin A."/>
            <person name="Henrissat B."/>
            <person name="Reynolds N."/>
            <person name="Benny G.L."/>
            <person name="Smith M.E."/>
            <person name="James T.Y."/>
            <person name="Grigoriev I.V."/>
        </authorList>
    </citation>
    <scope>NUCLEOTIDE SEQUENCE</scope>
    <source>
        <strain evidence="9">CSF55</strain>
    </source>
</reference>
<keyword evidence="10" id="KW-1185">Reference proteome</keyword>
<evidence type="ECO:0000313" key="8">
    <source>
        <dbReference type="EMBL" id="EPZ31077.1"/>
    </source>
</evidence>
<dbReference type="PANTHER" id="PTHR22761:SF10">
    <property type="entry name" value="GH13992P"/>
    <property type="match status" value="1"/>
</dbReference>
<dbReference type="AlphaFoldDB" id="A0A075ARG3"/>
<comment type="similarity">
    <text evidence="2">Belongs to the SNF7 family.</text>
</comment>
<reference evidence="8 10" key="1">
    <citation type="journal article" date="2013" name="Curr. Biol.">
        <title>Shared signatures of parasitism and phylogenomics unite Cryptomycota and microsporidia.</title>
        <authorList>
            <person name="James T.Y."/>
            <person name="Pelin A."/>
            <person name="Bonen L."/>
            <person name="Ahrendt S."/>
            <person name="Sain D."/>
            <person name="Corradi N."/>
            <person name="Stajich J.E."/>
        </authorList>
    </citation>
    <scope>NUCLEOTIDE SEQUENCE [LARGE SCALE GENOMIC DNA]</scope>
    <source>
        <strain evidence="8">CSF55</strain>
        <strain evidence="8">CSF55</strain>
    </source>
</reference>
<dbReference type="OMA" id="KPANANC"/>
<dbReference type="STRING" id="988480.A0A075ARG3"/>
<feature type="region of interest" description="Disordered" evidence="7">
    <location>
        <begin position="159"/>
        <end position="195"/>
    </location>
</feature>
<evidence type="ECO:0000256" key="5">
    <source>
        <dbReference type="ARBA" id="ARBA00042586"/>
    </source>
</evidence>
<evidence type="ECO:0000313" key="11">
    <source>
        <dbReference type="Proteomes" id="UP000281549"/>
    </source>
</evidence>
<dbReference type="GO" id="GO:0000815">
    <property type="term" value="C:ESCRT III complex"/>
    <property type="evidence" value="ECO:0007669"/>
    <property type="project" value="TreeGrafter"/>
</dbReference>
<dbReference type="Proteomes" id="UP000281549">
    <property type="component" value="Unassembled WGS sequence"/>
</dbReference>
<feature type="region of interest" description="Disordered" evidence="7">
    <location>
        <begin position="551"/>
        <end position="575"/>
    </location>
</feature>
<proteinExistence type="inferred from homology"/>
<protein>
    <recommendedName>
        <fullName evidence="4">Vacuolar-sorting protein SNF7</fullName>
    </recommendedName>
    <alternativeName>
        <fullName evidence="5">Vacuolar protein-sorting-associated protein 32</fullName>
    </alternativeName>
</protein>
<gene>
    <name evidence="8" type="ORF">O9G_004651</name>
    <name evidence="9" type="ORF">ROZALSC1DRAFT_27491</name>
</gene>
<dbReference type="OrthoDB" id="2342176at2759"/>
<feature type="compositionally biased region" description="Low complexity" evidence="7">
    <location>
        <begin position="551"/>
        <end position="570"/>
    </location>
</feature>
<dbReference type="Gene3D" id="6.10.250.1710">
    <property type="match status" value="1"/>
</dbReference>
<evidence type="ECO:0000313" key="10">
    <source>
        <dbReference type="Proteomes" id="UP000030755"/>
    </source>
</evidence>
<evidence type="ECO:0000256" key="4">
    <source>
        <dbReference type="ARBA" id="ARBA00040017"/>
    </source>
</evidence>
<evidence type="ECO:0000256" key="2">
    <source>
        <dbReference type="ARBA" id="ARBA00006190"/>
    </source>
</evidence>
<comment type="subcellular location">
    <subcellularLocation>
        <location evidence="1">Endosome</location>
    </subcellularLocation>
</comment>
<evidence type="ECO:0000256" key="1">
    <source>
        <dbReference type="ARBA" id="ARBA00004177"/>
    </source>
</evidence>
<keyword evidence="6" id="KW-0175">Coiled coil</keyword>
<reference evidence="11" key="2">
    <citation type="journal article" date="2018" name="Nat. Microbiol.">
        <title>Leveraging single-cell genomics to expand the fungal tree of life.</title>
        <authorList>
            <person name="Ahrendt S.R."/>
            <person name="Quandt C.A."/>
            <person name="Ciobanu D."/>
            <person name="Clum A."/>
            <person name="Salamov A."/>
            <person name="Andreopoulos B."/>
            <person name="Cheng J.F."/>
            <person name="Woyke T."/>
            <person name="Pelin A."/>
            <person name="Henrissat B."/>
            <person name="Reynolds N.K."/>
            <person name="Benny G.L."/>
            <person name="Smith M.E."/>
            <person name="James T.Y."/>
            <person name="Grigoriev I.V."/>
        </authorList>
    </citation>
    <scope>NUCLEOTIDE SEQUENCE [LARGE SCALE GENOMIC DNA]</scope>
    <source>
        <strain evidence="11">CSF55</strain>
    </source>
</reference>
<dbReference type="GO" id="GO:0032511">
    <property type="term" value="P:late endosome to vacuole transport via multivesicular body sorting pathway"/>
    <property type="evidence" value="ECO:0007669"/>
    <property type="project" value="TreeGrafter"/>
</dbReference>
<evidence type="ECO:0000256" key="7">
    <source>
        <dbReference type="SAM" id="MobiDB-lite"/>
    </source>
</evidence>
<dbReference type="PANTHER" id="PTHR22761">
    <property type="entry name" value="CHARGED MULTIVESICULAR BODY PROTEIN"/>
    <property type="match status" value="1"/>
</dbReference>
<dbReference type="InterPro" id="IPR005024">
    <property type="entry name" value="Snf7_fam"/>
</dbReference>
<dbReference type="EMBL" id="ML004992">
    <property type="protein sequence ID" value="RKP21068.1"/>
    <property type="molecule type" value="Genomic_DNA"/>
</dbReference>
<dbReference type="EMBL" id="KE561313">
    <property type="protein sequence ID" value="EPZ31077.1"/>
    <property type="molecule type" value="Genomic_DNA"/>
</dbReference>
<dbReference type="Gene3D" id="1.10.287.1060">
    <property type="entry name" value="ESAT-6-like"/>
    <property type="match status" value="1"/>
</dbReference>
<accession>A0A075ARG3</accession>
<dbReference type="GO" id="GO:0006900">
    <property type="term" value="P:vesicle budding from membrane"/>
    <property type="evidence" value="ECO:0007669"/>
    <property type="project" value="TreeGrafter"/>
</dbReference>
<dbReference type="GO" id="GO:0005771">
    <property type="term" value="C:multivesicular body"/>
    <property type="evidence" value="ECO:0007669"/>
    <property type="project" value="TreeGrafter"/>
</dbReference>
<organism evidence="8 10">
    <name type="scientific">Rozella allomycis (strain CSF55)</name>
    <dbReference type="NCBI Taxonomy" id="988480"/>
    <lineage>
        <taxon>Eukaryota</taxon>
        <taxon>Fungi</taxon>
        <taxon>Fungi incertae sedis</taxon>
        <taxon>Cryptomycota</taxon>
        <taxon>Cryptomycota incertae sedis</taxon>
        <taxon>Rozella</taxon>
    </lineage>
</organism>
<dbReference type="HOGENOM" id="CLU_427685_0_0_1"/>
<sequence length="640" mass="69515">MHLFGRAKPKSTPKDAIATLRDALEMLDKREKHLEVRYNNETKMAQQNAKNKTVALMALKRRKQISNEMAKVSASKMSLEAQMMTLENANLNLETLKAMKTGSEALKNIHDATMDEIRDQMDIANEISEAIAQPLGNVLDEDELLEELEELEAEALHQEMTEKPTTVPNLPKPVKVGQSSSEEKLEDEDAELEQKVNKPRSMRTVSLVMVALLMFPNTVYTSSWLSCPLSFNPNSKRGGELIGPCEVPVEPVAVTQVRAGDRLKVGWPSNNNGGGYVRLSLVPESQFDDASAFEKNVLKLGCFGHDQRSGKFKSGVCVHPCNGRPGCQFQSSVNDNERYDTTISIPFNIPNGLYILQWVALIGNNVRPYYSCAKLSVTGGNVSINCNVPKSINIPTCIKASGPTSSQILPEGSKYGNFCYGSQGSSNIDYNISQKPANANCDPRVSCSLSVSESICKQEITQNFDSNNPFIKSCPIDSTATKTTTMSSTVTSTLTLSSSTFTTRPSTTTLITTVTKSTTKISSTTSATKTTIPTTTATTVIKTTTKITSTTETTTNVPSTSPTKTTNLPTSTPPSPTCPINGQKCNISPDKFFCVGKAIGRCVSNQYVVFNCAPGTKCRIVSGTAICDFDDKKPDAPCLF</sequence>